<keyword evidence="2" id="KW-0732">Signal</keyword>
<feature type="region of interest" description="Disordered" evidence="1">
    <location>
        <begin position="183"/>
        <end position="290"/>
    </location>
</feature>
<feature type="signal peptide" evidence="2">
    <location>
        <begin position="1"/>
        <end position="23"/>
    </location>
</feature>
<dbReference type="SUPFAM" id="SSF51261">
    <property type="entry name" value="Duplicated hybrid motif"/>
    <property type="match status" value="1"/>
</dbReference>
<dbReference type="CDD" id="cd12797">
    <property type="entry name" value="M23_peptidase"/>
    <property type="match status" value="1"/>
</dbReference>
<proteinExistence type="predicted"/>
<evidence type="ECO:0000313" key="5">
    <source>
        <dbReference type="Proteomes" id="UP001156498"/>
    </source>
</evidence>
<evidence type="ECO:0000256" key="1">
    <source>
        <dbReference type="SAM" id="MobiDB-lite"/>
    </source>
</evidence>
<dbReference type="RefSeq" id="WP_267946438.1">
    <property type="nucleotide sequence ID" value="NZ_CP113264.1"/>
</dbReference>
<keyword evidence="5" id="KW-1185">Reference proteome</keyword>
<reference evidence="4 5" key="1">
    <citation type="journal article" date="2013" name="Int. J. Syst. Evol. Microbiol.">
        <title>Description of Streptomonospora sediminis sp. nov. and Streptomonospora nanhaiensis sp. nov., and reclassification of Nocardiopsis arabia Hozzein &amp; Goodfellow 2008 as Streptomonospora arabica comb. nov. and emended description of the genus Streptomonospora.</title>
        <authorList>
            <person name="Zhang D.F."/>
            <person name="Pan H.Q."/>
            <person name="He J."/>
            <person name="Zhang X.M."/>
            <person name="Zhang Y.G."/>
            <person name="Klenk H.P."/>
            <person name="Hu J.C."/>
            <person name="Li W.J."/>
        </authorList>
    </citation>
    <scope>NUCLEOTIDE SEQUENCE [LARGE SCALE GENOMIC DNA]</scope>
    <source>
        <strain evidence="4 5">12A09</strain>
    </source>
</reference>
<feature type="compositionally biased region" description="Basic residues" evidence="1">
    <location>
        <begin position="196"/>
        <end position="207"/>
    </location>
</feature>
<dbReference type="Gene3D" id="2.70.70.10">
    <property type="entry name" value="Glucose Permease (Domain IIA)"/>
    <property type="match status" value="1"/>
</dbReference>
<dbReference type="Proteomes" id="UP001156498">
    <property type="component" value="Chromosome"/>
</dbReference>
<name>A0ABY6YK45_9ACTN</name>
<evidence type="ECO:0000256" key="2">
    <source>
        <dbReference type="SAM" id="SignalP"/>
    </source>
</evidence>
<evidence type="ECO:0000259" key="3">
    <source>
        <dbReference type="Pfam" id="PF01551"/>
    </source>
</evidence>
<feature type="compositionally biased region" description="Low complexity" evidence="1">
    <location>
        <begin position="212"/>
        <end position="223"/>
    </location>
</feature>
<feature type="compositionally biased region" description="Polar residues" evidence="1">
    <location>
        <begin position="272"/>
        <end position="281"/>
    </location>
</feature>
<evidence type="ECO:0000313" key="4">
    <source>
        <dbReference type="EMBL" id="WAE72638.1"/>
    </source>
</evidence>
<feature type="chain" id="PRO_5045189880" evidence="2">
    <location>
        <begin position="24"/>
        <end position="290"/>
    </location>
</feature>
<gene>
    <name evidence="4" type="ORF">OUQ99_26165</name>
</gene>
<protein>
    <submittedName>
        <fullName evidence="4">M23 family metallopeptidase</fullName>
    </submittedName>
</protein>
<dbReference type="EMBL" id="CP113264">
    <property type="protein sequence ID" value="WAE72638.1"/>
    <property type="molecule type" value="Genomic_DNA"/>
</dbReference>
<accession>A0ABY6YK45</accession>
<dbReference type="InterPro" id="IPR016047">
    <property type="entry name" value="M23ase_b-sheet_dom"/>
</dbReference>
<feature type="domain" description="M23ase beta-sheet core" evidence="3">
    <location>
        <begin position="54"/>
        <end position="146"/>
    </location>
</feature>
<sequence>MDLSRLLLPLLFASLLWSPASPAAGDTGWRWPLSPAPGVLRPFDPPEQRWLPGHLGADLAAEPGQEVYAAGSGRVRFAGTVAGTPLVSVAHGDLRTTYLPVESDLARGDPVSAGDLLGVLAAAPPHCRDRPCLHWGLLRGDDYLDPLGLLGLGEVRLLPLGPARAGPPPARWPRAAGALHSCRLRSGGAAPGTRVGRGRASRRRSRPGGRGVADFAPAGAPGPLEGGGPASRPEAKERGSRPAPAGGPRGGAPRRRAEGSPPARGCGRSVSWPASRTTTPSARARMRSPG</sequence>
<organism evidence="4 5">
    <name type="scientific">Streptomonospora nanhaiensis</name>
    <dbReference type="NCBI Taxonomy" id="1323731"/>
    <lineage>
        <taxon>Bacteria</taxon>
        <taxon>Bacillati</taxon>
        <taxon>Actinomycetota</taxon>
        <taxon>Actinomycetes</taxon>
        <taxon>Streptosporangiales</taxon>
        <taxon>Nocardiopsidaceae</taxon>
        <taxon>Streptomonospora</taxon>
    </lineage>
</organism>
<dbReference type="InterPro" id="IPR011055">
    <property type="entry name" value="Dup_hybrid_motif"/>
</dbReference>
<dbReference type="Pfam" id="PF01551">
    <property type="entry name" value="Peptidase_M23"/>
    <property type="match status" value="1"/>
</dbReference>